<dbReference type="InterPro" id="IPR050822">
    <property type="entry name" value="Cerebellin_Synaptic_Org"/>
</dbReference>
<keyword evidence="2" id="KW-0964">Secreted</keyword>
<keyword evidence="3" id="KW-0732">Signal</keyword>
<dbReference type="InterPro" id="IPR008983">
    <property type="entry name" value="Tumour_necrosis_fac-like_dom"/>
</dbReference>
<dbReference type="AlphaFoldDB" id="A0AA88Y9U6"/>
<dbReference type="InterPro" id="IPR001073">
    <property type="entry name" value="C1q_dom"/>
</dbReference>
<feature type="non-terminal residue" evidence="5">
    <location>
        <position position="1"/>
    </location>
</feature>
<accession>A0AA88Y9U6</accession>
<dbReference type="SMART" id="SM00110">
    <property type="entry name" value="C1Q"/>
    <property type="match status" value="1"/>
</dbReference>
<dbReference type="Proteomes" id="UP001186944">
    <property type="component" value="Unassembled WGS sequence"/>
</dbReference>
<dbReference type="PRINTS" id="PR00007">
    <property type="entry name" value="COMPLEMNTC1Q"/>
</dbReference>
<evidence type="ECO:0000256" key="3">
    <source>
        <dbReference type="ARBA" id="ARBA00022729"/>
    </source>
</evidence>
<feature type="domain" description="C1q" evidence="4">
    <location>
        <begin position="1"/>
        <end position="128"/>
    </location>
</feature>
<dbReference type="SUPFAM" id="SSF49842">
    <property type="entry name" value="TNF-like"/>
    <property type="match status" value="1"/>
</dbReference>
<comment type="caution">
    <text evidence="5">The sequence shown here is derived from an EMBL/GenBank/DDBJ whole genome shotgun (WGS) entry which is preliminary data.</text>
</comment>
<dbReference type="PROSITE" id="PS50871">
    <property type="entry name" value="C1Q"/>
    <property type="match status" value="1"/>
</dbReference>
<evidence type="ECO:0000313" key="5">
    <source>
        <dbReference type="EMBL" id="KAK3101020.1"/>
    </source>
</evidence>
<comment type="subcellular location">
    <subcellularLocation>
        <location evidence="1">Secreted</location>
    </subcellularLocation>
</comment>
<evidence type="ECO:0000313" key="6">
    <source>
        <dbReference type="Proteomes" id="UP001186944"/>
    </source>
</evidence>
<evidence type="ECO:0000256" key="2">
    <source>
        <dbReference type="ARBA" id="ARBA00022525"/>
    </source>
</evidence>
<proteinExistence type="predicted"/>
<organism evidence="5 6">
    <name type="scientific">Pinctada imbricata</name>
    <name type="common">Atlantic pearl-oyster</name>
    <name type="synonym">Pinctada martensii</name>
    <dbReference type="NCBI Taxonomy" id="66713"/>
    <lineage>
        <taxon>Eukaryota</taxon>
        <taxon>Metazoa</taxon>
        <taxon>Spiralia</taxon>
        <taxon>Lophotrochozoa</taxon>
        <taxon>Mollusca</taxon>
        <taxon>Bivalvia</taxon>
        <taxon>Autobranchia</taxon>
        <taxon>Pteriomorphia</taxon>
        <taxon>Pterioida</taxon>
        <taxon>Pterioidea</taxon>
        <taxon>Pteriidae</taxon>
        <taxon>Pinctada</taxon>
    </lineage>
</organism>
<dbReference type="Pfam" id="PF00386">
    <property type="entry name" value="C1q"/>
    <property type="match status" value="1"/>
</dbReference>
<dbReference type="PANTHER" id="PTHR22923:SF116">
    <property type="entry name" value="C1Q DOMAIN-CONTAINING PROTEIN"/>
    <property type="match status" value="1"/>
</dbReference>
<name>A0AA88Y9U6_PINIB</name>
<dbReference type="Gene3D" id="2.60.120.40">
    <property type="match status" value="1"/>
</dbReference>
<dbReference type="EMBL" id="VSWD01000005">
    <property type="protein sequence ID" value="KAK3101020.1"/>
    <property type="molecule type" value="Genomic_DNA"/>
</dbReference>
<evidence type="ECO:0000256" key="1">
    <source>
        <dbReference type="ARBA" id="ARBA00004613"/>
    </source>
</evidence>
<gene>
    <name evidence="5" type="ORF">FSP39_000321</name>
</gene>
<reference evidence="5" key="1">
    <citation type="submission" date="2019-08" db="EMBL/GenBank/DDBJ databases">
        <title>The improved chromosome-level genome for the pearl oyster Pinctada fucata martensii using PacBio sequencing and Hi-C.</title>
        <authorList>
            <person name="Zheng Z."/>
        </authorList>
    </citation>
    <scope>NUCLEOTIDE SEQUENCE</scope>
    <source>
        <strain evidence="5">ZZ-2019</strain>
        <tissue evidence="5">Adductor muscle</tissue>
    </source>
</reference>
<dbReference type="PANTHER" id="PTHR22923">
    <property type="entry name" value="CEREBELLIN-RELATED"/>
    <property type="match status" value="1"/>
</dbReference>
<protein>
    <recommendedName>
        <fullName evidence="4">C1q domain-containing protein</fullName>
    </recommendedName>
</protein>
<evidence type="ECO:0000259" key="4">
    <source>
        <dbReference type="PROSITE" id="PS50871"/>
    </source>
</evidence>
<keyword evidence="6" id="KW-1185">Reference proteome</keyword>
<sequence length="128" mass="14424">IAFHSYPSKNIENIPKNTKVVFDVASENIGRAYDPTTGIFAAPVDGAYVFHWTTMIKPGTYFATILKVNGQGKAFNQGYAHYHKDYYSPSQMFVGYLKRGDKVWLSSDDNIGQYIHRGIRSSFSGFLL</sequence>
<dbReference type="GO" id="GO:0005576">
    <property type="term" value="C:extracellular region"/>
    <property type="evidence" value="ECO:0007669"/>
    <property type="project" value="UniProtKB-SubCell"/>
</dbReference>